<reference evidence="5" key="1">
    <citation type="submission" date="2022-11" db="EMBL/GenBank/DDBJ databases">
        <authorList>
            <person name="Kikuchi T."/>
        </authorList>
    </citation>
    <scope>NUCLEOTIDE SEQUENCE</scope>
    <source>
        <strain evidence="5">PS1010</strain>
    </source>
</reference>
<dbReference type="Pfam" id="PF00178">
    <property type="entry name" value="Ets"/>
    <property type="match status" value="1"/>
</dbReference>
<dbReference type="GO" id="GO:0000981">
    <property type="term" value="F:DNA-binding transcription factor activity, RNA polymerase II-specific"/>
    <property type="evidence" value="ECO:0007669"/>
    <property type="project" value="TreeGrafter"/>
</dbReference>
<dbReference type="PROSITE" id="PS50061">
    <property type="entry name" value="ETS_DOMAIN_3"/>
    <property type="match status" value="1"/>
</dbReference>
<dbReference type="SMART" id="SM00413">
    <property type="entry name" value="ETS"/>
    <property type="match status" value="1"/>
</dbReference>
<dbReference type="InterPro" id="IPR036388">
    <property type="entry name" value="WH-like_DNA-bd_sf"/>
</dbReference>
<proteinExistence type="inferred from homology"/>
<dbReference type="GO" id="GO:0043565">
    <property type="term" value="F:sequence-specific DNA binding"/>
    <property type="evidence" value="ECO:0007669"/>
    <property type="project" value="InterPro"/>
</dbReference>
<organism evidence="5 6">
    <name type="scientific">Caenorhabditis angaria</name>
    <dbReference type="NCBI Taxonomy" id="860376"/>
    <lineage>
        <taxon>Eukaryota</taxon>
        <taxon>Metazoa</taxon>
        <taxon>Ecdysozoa</taxon>
        <taxon>Nematoda</taxon>
        <taxon>Chromadorea</taxon>
        <taxon>Rhabditida</taxon>
        <taxon>Rhabditina</taxon>
        <taxon>Rhabditomorpha</taxon>
        <taxon>Rhabditoidea</taxon>
        <taxon>Rhabditidae</taxon>
        <taxon>Peloderinae</taxon>
        <taxon>Caenorhabditis</taxon>
    </lineage>
</organism>
<protein>
    <recommendedName>
        <fullName evidence="4">ETS domain-containing protein</fullName>
    </recommendedName>
</protein>
<dbReference type="InterPro" id="IPR036390">
    <property type="entry name" value="WH_DNA-bd_sf"/>
</dbReference>
<dbReference type="SUPFAM" id="SSF46785">
    <property type="entry name" value="Winged helix' DNA-binding domain"/>
    <property type="match status" value="1"/>
</dbReference>
<dbReference type="Proteomes" id="UP001152747">
    <property type="component" value="Unassembled WGS sequence"/>
</dbReference>
<evidence type="ECO:0000256" key="1">
    <source>
        <dbReference type="ARBA" id="ARBA00005562"/>
    </source>
</evidence>
<sequence length="265" mass="30571">MQNTNDIFDQCTQLLVSTSNDVDKMTVPIRKRPNIDFRIDDRKNRKIEKGSLTLNFRNQQVEQFINNQSFQNKPFAFPFAVPVNPQLFSPRPVLFHPLLTPTLPSPSLINALATQSLQQAPLGYTDEELVKMRGPSRLIGFLGTIAMNEKAHRVLTWTGNGLEFILKKRELVAKMWGNRKHNTMEMDYLKLSRAIREKYEKRDPVNGAVIKVGKLKKGTKIYSYVFTEHAYEDLQKYTNKTIDEILIYAQEVGRNYVDLESTDDS</sequence>
<dbReference type="GO" id="GO:0030154">
    <property type="term" value="P:cell differentiation"/>
    <property type="evidence" value="ECO:0007669"/>
    <property type="project" value="TreeGrafter"/>
</dbReference>
<keyword evidence="3" id="KW-0539">Nucleus</keyword>
<dbReference type="PANTHER" id="PTHR11849">
    <property type="entry name" value="ETS"/>
    <property type="match status" value="1"/>
</dbReference>
<dbReference type="InterPro" id="IPR000418">
    <property type="entry name" value="Ets_dom"/>
</dbReference>
<dbReference type="PANTHER" id="PTHR11849:SF282">
    <property type="entry name" value="ETV5-RELATED PROTEIN ETS96B"/>
    <property type="match status" value="1"/>
</dbReference>
<dbReference type="OrthoDB" id="5851338at2759"/>
<evidence type="ECO:0000313" key="5">
    <source>
        <dbReference type="EMBL" id="CAI5455065.1"/>
    </source>
</evidence>
<name>A0A9P1N9V6_9PELO</name>
<dbReference type="EMBL" id="CANHGI010000006">
    <property type="protein sequence ID" value="CAI5455065.1"/>
    <property type="molecule type" value="Genomic_DNA"/>
</dbReference>
<accession>A0A9P1N9V6</accession>
<evidence type="ECO:0000256" key="2">
    <source>
        <dbReference type="ARBA" id="ARBA00023125"/>
    </source>
</evidence>
<keyword evidence="2 3" id="KW-0238">DNA-binding</keyword>
<comment type="subcellular location">
    <subcellularLocation>
        <location evidence="3">Nucleus</location>
    </subcellularLocation>
</comment>
<dbReference type="AlphaFoldDB" id="A0A9P1N9V6"/>
<feature type="domain" description="ETS" evidence="4">
    <location>
        <begin position="136"/>
        <end position="201"/>
    </location>
</feature>
<evidence type="ECO:0000256" key="3">
    <source>
        <dbReference type="RuleBase" id="RU004019"/>
    </source>
</evidence>
<comment type="similarity">
    <text evidence="1 3">Belongs to the ETS family.</text>
</comment>
<dbReference type="InterPro" id="IPR046328">
    <property type="entry name" value="ETS_fam"/>
</dbReference>
<keyword evidence="6" id="KW-1185">Reference proteome</keyword>
<dbReference type="GO" id="GO:0005634">
    <property type="term" value="C:nucleus"/>
    <property type="evidence" value="ECO:0007669"/>
    <property type="project" value="UniProtKB-SubCell"/>
</dbReference>
<evidence type="ECO:0000313" key="6">
    <source>
        <dbReference type="Proteomes" id="UP001152747"/>
    </source>
</evidence>
<comment type="caution">
    <text evidence="5">The sequence shown here is derived from an EMBL/GenBank/DDBJ whole genome shotgun (WGS) entry which is preliminary data.</text>
</comment>
<dbReference type="Gene3D" id="1.10.10.10">
    <property type="entry name" value="Winged helix-like DNA-binding domain superfamily/Winged helix DNA-binding domain"/>
    <property type="match status" value="1"/>
</dbReference>
<evidence type="ECO:0000259" key="4">
    <source>
        <dbReference type="PROSITE" id="PS50061"/>
    </source>
</evidence>
<gene>
    <name evidence="5" type="ORF">CAMP_LOCUS17702</name>
</gene>